<feature type="signal peptide" evidence="1">
    <location>
        <begin position="1"/>
        <end position="27"/>
    </location>
</feature>
<dbReference type="PROSITE" id="PS51257">
    <property type="entry name" value="PROKAR_LIPOPROTEIN"/>
    <property type="match status" value="1"/>
</dbReference>
<accession>A0A1W0CRA0</accession>
<comment type="caution">
    <text evidence="2">The sequence shown here is derived from an EMBL/GenBank/DDBJ whole genome shotgun (WGS) entry which is preliminary data.</text>
</comment>
<dbReference type="RefSeq" id="WP_043642405.1">
    <property type="nucleotide sequence ID" value="NZ_JBBIGS010000093.1"/>
</dbReference>
<dbReference type="Pfam" id="PF16068">
    <property type="entry name" value="DUF4810"/>
    <property type="match status" value="1"/>
</dbReference>
<feature type="chain" id="PRO_5010737117" evidence="1">
    <location>
        <begin position="28"/>
        <end position="118"/>
    </location>
</feature>
<sequence>MKHKMAKTPLWALALLGGALLTGCASQSSLYQWESYQPQVYQHFKGAAAEEQVTALERDLQKIRSSGKTPPPGYHAHLGMLYANLGKDDQMVQQFQTEKQLFPESAAYMDFLLKKAKK</sequence>
<evidence type="ECO:0000313" key="2">
    <source>
        <dbReference type="EMBL" id="OQS37347.1"/>
    </source>
</evidence>
<gene>
    <name evidence="2" type="ORF">B0T45_14680</name>
</gene>
<protein>
    <submittedName>
        <fullName evidence="2">DUF4810 domain-containing protein</fullName>
    </submittedName>
</protein>
<dbReference type="EMBL" id="MUKV01000019">
    <property type="protein sequence ID" value="OQS37347.1"/>
    <property type="molecule type" value="Genomic_DNA"/>
</dbReference>
<reference evidence="2 3" key="1">
    <citation type="submission" date="2017-02" db="EMBL/GenBank/DDBJ databases">
        <title>Chromobacterium haemolyticum H5244.</title>
        <authorList>
            <person name="Gulvik C.A."/>
        </authorList>
    </citation>
    <scope>NUCLEOTIDE SEQUENCE [LARGE SCALE GENOMIC DNA]</scope>
    <source>
        <strain evidence="2 3">H5244</strain>
    </source>
</reference>
<evidence type="ECO:0000313" key="3">
    <source>
        <dbReference type="Proteomes" id="UP000192721"/>
    </source>
</evidence>
<dbReference type="Proteomes" id="UP000192721">
    <property type="component" value="Unassembled WGS sequence"/>
</dbReference>
<evidence type="ECO:0000256" key="1">
    <source>
        <dbReference type="SAM" id="SignalP"/>
    </source>
</evidence>
<proteinExistence type="predicted"/>
<keyword evidence="1" id="KW-0732">Signal</keyword>
<dbReference type="InterPro" id="IPR014508">
    <property type="entry name" value="UCP020555_TPR-like"/>
</dbReference>
<organism evidence="2 3">
    <name type="scientific">Chromobacterium haemolyticum</name>
    <dbReference type="NCBI Taxonomy" id="394935"/>
    <lineage>
        <taxon>Bacteria</taxon>
        <taxon>Pseudomonadati</taxon>
        <taxon>Pseudomonadota</taxon>
        <taxon>Betaproteobacteria</taxon>
        <taxon>Neisseriales</taxon>
        <taxon>Chromobacteriaceae</taxon>
        <taxon>Chromobacterium</taxon>
    </lineage>
</organism>
<dbReference type="PIRSF" id="PIRSF020555">
    <property type="entry name" value="UCP020555"/>
    <property type="match status" value="1"/>
</dbReference>
<name>A0A1W0CRA0_9NEIS</name>
<dbReference type="AlphaFoldDB" id="A0A1W0CRA0"/>